<evidence type="ECO:0008006" key="3">
    <source>
        <dbReference type="Google" id="ProtNLM"/>
    </source>
</evidence>
<sequence length="90" mass="9315">MELRVHRFKRIMLVTTAIGGISLTGAGLAQAHCAGDDQPDPAIENAQLLNCEQEFSASLITVSAPISIGGDSITNIGNFCTQAAPGSSSR</sequence>
<keyword evidence="2" id="KW-1185">Reference proteome</keyword>
<accession>A0ABU0RFA8</accession>
<dbReference type="Proteomes" id="UP001223072">
    <property type="component" value="Unassembled WGS sequence"/>
</dbReference>
<name>A0ABU0RFA8_9ACTN</name>
<comment type="caution">
    <text evidence="1">The sequence shown here is derived from an EMBL/GenBank/DDBJ whole genome shotgun (WGS) entry which is preliminary data.</text>
</comment>
<proteinExistence type="predicted"/>
<gene>
    <name evidence="1" type="ORF">QFZ49_000589</name>
</gene>
<dbReference type="EMBL" id="JAUSZS010000002">
    <property type="protein sequence ID" value="MDQ0930682.1"/>
    <property type="molecule type" value="Genomic_DNA"/>
</dbReference>
<organism evidence="1 2">
    <name type="scientific">Streptomyces turgidiscabies</name>
    <dbReference type="NCBI Taxonomy" id="85558"/>
    <lineage>
        <taxon>Bacteria</taxon>
        <taxon>Bacillati</taxon>
        <taxon>Actinomycetota</taxon>
        <taxon>Actinomycetes</taxon>
        <taxon>Kitasatosporales</taxon>
        <taxon>Streptomycetaceae</taxon>
        <taxon>Streptomyces</taxon>
    </lineage>
</organism>
<evidence type="ECO:0000313" key="1">
    <source>
        <dbReference type="EMBL" id="MDQ0930682.1"/>
    </source>
</evidence>
<protein>
    <recommendedName>
        <fullName evidence="3">Chaplin domain-containing protein</fullName>
    </recommendedName>
</protein>
<reference evidence="1 2" key="1">
    <citation type="submission" date="2023-07" db="EMBL/GenBank/DDBJ databases">
        <title>Comparative genomics of wheat-associated soil bacteria to identify genetic determinants of phenazine resistance.</title>
        <authorList>
            <person name="Mouncey N."/>
        </authorList>
    </citation>
    <scope>NUCLEOTIDE SEQUENCE [LARGE SCALE GENOMIC DNA]</scope>
    <source>
        <strain evidence="1 2">W2I16</strain>
    </source>
</reference>
<evidence type="ECO:0000313" key="2">
    <source>
        <dbReference type="Proteomes" id="UP001223072"/>
    </source>
</evidence>